<reference evidence="2 3" key="1">
    <citation type="submission" date="2019-06" db="EMBL/GenBank/DDBJ databases">
        <title>A chromosomal-level reference genome of Carpinus fangiana (Coryloideae, Betulaceae).</title>
        <authorList>
            <person name="Yang X."/>
            <person name="Wang Z."/>
            <person name="Zhang L."/>
            <person name="Hao G."/>
            <person name="Liu J."/>
            <person name="Yang Y."/>
        </authorList>
    </citation>
    <scope>NUCLEOTIDE SEQUENCE [LARGE SCALE GENOMIC DNA]</scope>
    <source>
        <strain evidence="2">Cfa_2016G</strain>
        <tissue evidence="2">Leaf</tissue>
    </source>
</reference>
<dbReference type="EMBL" id="VIBQ01000009">
    <property type="protein sequence ID" value="KAB8336725.1"/>
    <property type="molecule type" value="Genomic_DNA"/>
</dbReference>
<evidence type="ECO:0008006" key="4">
    <source>
        <dbReference type="Google" id="ProtNLM"/>
    </source>
</evidence>
<keyword evidence="3" id="KW-1185">Reference proteome</keyword>
<evidence type="ECO:0000313" key="2">
    <source>
        <dbReference type="EMBL" id="KAB8336725.1"/>
    </source>
</evidence>
<dbReference type="InterPro" id="IPR053187">
    <property type="entry name" value="Notoamide_regulator"/>
</dbReference>
<protein>
    <recommendedName>
        <fullName evidence="4">Transcription factor domain-containing protein</fullName>
    </recommendedName>
</protein>
<accession>A0A5N6KNR3</accession>
<gene>
    <name evidence="2" type="ORF">FH972_021034</name>
</gene>
<sequence length="515" mass="57617">MPLRSLFVSSLCDAPHLKVVARPWTTVTADDDLISHLVSLWFTWHPPFIAWIDQDLFVRDMQSGNPAAPFCSKFLVNAICAQACPYSQYPESYARTGDRSTSGLHFLEEAKQELDRERGRVSLTTLQGLGILYSVLCAAGKDRQGWVYFGQLARSYNEYLASPEDCKLMAAIRCSTIAWQRPPEVQLPKRPCIPAQHSAPGSSHLDWIPYPQQAPMATIHDSCYMEAHCRASLILRDINMVLFPSPMRAWNDGRLAAVEQHLAALHDWHGRLPDCLQFRAKATPPCNLSLHTIYYGAIITVLGQARVALRSKQVTMTRTEQSFIDDSIRAAIRVSELAESLRTSWGAERMSTNDAHVVMLAMFALLDGTQQEEEQRRAFERLCRAALVAARIWVLAKGQLRLLQLTARHMNVRLPPVVEGWLGEFERNVWTRDDVARYSSMYLNYALLVQAEGASRGGLAMDALLRKSEVETRMCGDSSSDRHTQGDTRFTAPKLGPGVGTGLQKGHPRKGGVRG</sequence>
<name>A0A5N6KNR3_9ROSI</name>
<organism evidence="2 3">
    <name type="scientific">Carpinus fangiana</name>
    <dbReference type="NCBI Taxonomy" id="176857"/>
    <lineage>
        <taxon>Eukaryota</taxon>
        <taxon>Viridiplantae</taxon>
        <taxon>Streptophyta</taxon>
        <taxon>Embryophyta</taxon>
        <taxon>Tracheophyta</taxon>
        <taxon>Spermatophyta</taxon>
        <taxon>Magnoliopsida</taxon>
        <taxon>eudicotyledons</taxon>
        <taxon>Gunneridae</taxon>
        <taxon>Pentapetalae</taxon>
        <taxon>rosids</taxon>
        <taxon>fabids</taxon>
        <taxon>Fagales</taxon>
        <taxon>Betulaceae</taxon>
        <taxon>Carpinus</taxon>
    </lineage>
</organism>
<dbReference type="OrthoDB" id="2162761at2759"/>
<evidence type="ECO:0000313" key="3">
    <source>
        <dbReference type="Proteomes" id="UP000327013"/>
    </source>
</evidence>
<feature type="compositionally biased region" description="Basic and acidic residues" evidence="1">
    <location>
        <begin position="474"/>
        <end position="486"/>
    </location>
</feature>
<dbReference type="PANTHER" id="PTHR47256:SF1">
    <property type="entry name" value="ZN(II)2CYS6 TRANSCRIPTION FACTOR (EUROFUNG)"/>
    <property type="match status" value="1"/>
</dbReference>
<dbReference type="Proteomes" id="UP000327013">
    <property type="component" value="Unassembled WGS sequence"/>
</dbReference>
<evidence type="ECO:0000256" key="1">
    <source>
        <dbReference type="SAM" id="MobiDB-lite"/>
    </source>
</evidence>
<comment type="caution">
    <text evidence="2">The sequence shown here is derived from an EMBL/GenBank/DDBJ whole genome shotgun (WGS) entry which is preliminary data.</text>
</comment>
<dbReference type="CDD" id="cd12148">
    <property type="entry name" value="fungal_TF_MHR"/>
    <property type="match status" value="1"/>
</dbReference>
<proteinExistence type="predicted"/>
<dbReference type="AlphaFoldDB" id="A0A5N6KNR3"/>
<feature type="compositionally biased region" description="Basic residues" evidence="1">
    <location>
        <begin position="506"/>
        <end position="515"/>
    </location>
</feature>
<dbReference type="PANTHER" id="PTHR47256">
    <property type="entry name" value="ZN(II)2CYS6 TRANSCRIPTION FACTOR (EUROFUNG)-RELATED"/>
    <property type="match status" value="1"/>
</dbReference>
<feature type="region of interest" description="Disordered" evidence="1">
    <location>
        <begin position="474"/>
        <end position="515"/>
    </location>
</feature>